<sequence length="192" mass="21068">MAYILTEQFTDKMIEVTLSPGARPGDERLRIKIGATVIRIDIAEAVDLVDAIIGRLSELDAAEFVRRAERALGVAIREGQENGTVETSFEARSRSASNARAIRDGRNSSEELPKSKPMPSDFATSNELHGQYHNKIASGGIYAMTDNVTDEQFEEALADAKAEGAAPQLDDVHELRRDENQVRADAEIREGL</sequence>
<dbReference type="RefSeq" id="WP_395114662.1">
    <property type="nucleotide sequence ID" value="NZ_JBIMSO010000050.1"/>
</dbReference>
<feature type="region of interest" description="Disordered" evidence="1">
    <location>
        <begin position="158"/>
        <end position="192"/>
    </location>
</feature>
<evidence type="ECO:0000313" key="2">
    <source>
        <dbReference type="EMBL" id="MFH5209035.1"/>
    </source>
</evidence>
<protein>
    <submittedName>
        <fullName evidence="2">Uncharacterized protein</fullName>
    </submittedName>
</protein>
<comment type="caution">
    <text evidence="2">The sequence shown here is derived from an EMBL/GenBank/DDBJ whole genome shotgun (WGS) entry which is preliminary data.</text>
</comment>
<organism evidence="2 3">
    <name type="scientific">Antrihabitans spumae</name>
    <dbReference type="NCBI Taxonomy" id="3373370"/>
    <lineage>
        <taxon>Bacteria</taxon>
        <taxon>Bacillati</taxon>
        <taxon>Actinomycetota</taxon>
        <taxon>Actinomycetes</taxon>
        <taxon>Mycobacteriales</taxon>
        <taxon>Nocardiaceae</taxon>
        <taxon>Antrihabitans</taxon>
    </lineage>
</organism>
<evidence type="ECO:0000313" key="3">
    <source>
        <dbReference type="Proteomes" id="UP001609175"/>
    </source>
</evidence>
<feature type="compositionally biased region" description="Basic and acidic residues" evidence="1">
    <location>
        <begin position="101"/>
        <end position="114"/>
    </location>
</feature>
<name>A0ABW7JPZ0_9NOCA</name>
<evidence type="ECO:0000256" key="1">
    <source>
        <dbReference type="SAM" id="MobiDB-lite"/>
    </source>
</evidence>
<gene>
    <name evidence="2" type="ORF">ACHIPZ_12650</name>
</gene>
<feature type="compositionally biased region" description="Low complexity" evidence="1">
    <location>
        <begin position="88"/>
        <end position="100"/>
    </location>
</feature>
<proteinExistence type="predicted"/>
<accession>A0ABW7JPZ0</accession>
<dbReference type="Proteomes" id="UP001609175">
    <property type="component" value="Unassembled WGS sequence"/>
</dbReference>
<reference evidence="2 3" key="1">
    <citation type="submission" date="2024-10" db="EMBL/GenBank/DDBJ databases">
        <authorList>
            <person name="Riesco R."/>
        </authorList>
    </citation>
    <scope>NUCLEOTIDE SEQUENCE [LARGE SCALE GENOMIC DNA]</scope>
    <source>
        <strain evidence="2 3">NCIMB 15449</strain>
    </source>
</reference>
<feature type="compositionally biased region" description="Basic and acidic residues" evidence="1">
    <location>
        <begin position="170"/>
        <end position="192"/>
    </location>
</feature>
<dbReference type="EMBL" id="JBIMSO010000050">
    <property type="protein sequence ID" value="MFH5209035.1"/>
    <property type="molecule type" value="Genomic_DNA"/>
</dbReference>
<feature type="region of interest" description="Disordered" evidence="1">
    <location>
        <begin position="85"/>
        <end position="126"/>
    </location>
</feature>